<comment type="subcellular location">
    <subcellularLocation>
        <location evidence="1">Membrane</location>
        <topology evidence="1">Single-pass membrane protein</topology>
    </subcellularLocation>
</comment>
<dbReference type="PROSITE" id="PS50113">
    <property type="entry name" value="PAC"/>
    <property type="match status" value="1"/>
</dbReference>
<dbReference type="Gene3D" id="3.40.50.300">
    <property type="entry name" value="P-loop containing nucleotide triphosphate hydrolases"/>
    <property type="match status" value="1"/>
</dbReference>
<reference evidence="6 7" key="2">
    <citation type="submission" date="2020-05" db="EMBL/GenBank/DDBJ databases">
        <title>Draft genome sequence of Desulfovibrio sp. strainFSS-1.</title>
        <authorList>
            <person name="Shimoshige H."/>
            <person name="Kobayashi H."/>
            <person name="Maekawa T."/>
        </authorList>
    </citation>
    <scope>NUCLEOTIDE SEQUENCE [LARGE SCALE GENOMIC DNA]</scope>
    <source>
        <strain evidence="6 7">SIID29052-01</strain>
    </source>
</reference>
<reference evidence="6 7" key="1">
    <citation type="submission" date="2020-04" db="EMBL/GenBank/DDBJ databases">
        <authorList>
            <consortium name="Desulfovibrio sp. FSS-1 genome sequencing consortium"/>
            <person name="Shimoshige H."/>
            <person name="Kobayashi H."/>
            <person name="Maekawa T."/>
        </authorList>
    </citation>
    <scope>NUCLEOTIDE SEQUENCE [LARGE SCALE GENOMIC DNA]</scope>
    <source>
        <strain evidence="6 7">SIID29052-01</strain>
    </source>
</reference>
<feature type="domain" description="GGDEF" evidence="5">
    <location>
        <begin position="1664"/>
        <end position="1801"/>
    </location>
</feature>
<name>A0A6V8LMI9_9BACT</name>
<feature type="domain" description="PAS" evidence="3">
    <location>
        <begin position="1484"/>
        <end position="1527"/>
    </location>
</feature>
<dbReference type="Gene3D" id="3.30.450.40">
    <property type="match status" value="1"/>
</dbReference>
<proteinExistence type="predicted"/>
<dbReference type="SUPFAM" id="SSF55785">
    <property type="entry name" value="PYP-like sensor domain (PAS domain)"/>
    <property type="match status" value="1"/>
</dbReference>
<dbReference type="GO" id="GO:0016020">
    <property type="term" value="C:membrane"/>
    <property type="evidence" value="ECO:0007669"/>
    <property type="project" value="UniProtKB-SubCell"/>
</dbReference>
<dbReference type="SUPFAM" id="SSF55781">
    <property type="entry name" value="GAF domain-like"/>
    <property type="match status" value="1"/>
</dbReference>
<dbReference type="EMBL" id="BLTE01000002">
    <property type="protein sequence ID" value="GFK92914.1"/>
    <property type="molecule type" value="Genomic_DNA"/>
</dbReference>
<dbReference type="SUPFAM" id="SSF55073">
    <property type="entry name" value="Nucleotide cyclase"/>
    <property type="match status" value="1"/>
</dbReference>
<dbReference type="Gene3D" id="3.30.200.20">
    <property type="entry name" value="Phosphorylase Kinase, domain 1"/>
    <property type="match status" value="1"/>
</dbReference>
<dbReference type="InterPro" id="IPR003018">
    <property type="entry name" value="GAF"/>
</dbReference>
<dbReference type="Pfam" id="PF00069">
    <property type="entry name" value="Pkinase"/>
    <property type="match status" value="1"/>
</dbReference>
<evidence type="ECO:0000313" key="6">
    <source>
        <dbReference type="EMBL" id="GFK92914.1"/>
    </source>
</evidence>
<comment type="caution">
    <text evidence="6">The sequence shown here is derived from an EMBL/GenBank/DDBJ whole genome shotgun (WGS) entry which is preliminary data.</text>
</comment>
<dbReference type="PROSITE" id="PS50887">
    <property type="entry name" value="GGDEF"/>
    <property type="match status" value="1"/>
</dbReference>
<dbReference type="SUPFAM" id="SSF56112">
    <property type="entry name" value="Protein kinase-like (PK-like)"/>
    <property type="match status" value="1"/>
</dbReference>
<dbReference type="InterPro" id="IPR000160">
    <property type="entry name" value="GGDEF_dom"/>
</dbReference>
<dbReference type="PROSITE" id="PS50112">
    <property type="entry name" value="PAS"/>
    <property type="match status" value="1"/>
</dbReference>
<dbReference type="Gene3D" id="1.10.510.10">
    <property type="entry name" value="Transferase(Phosphotransferase) domain 1"/>
    <property type="match status" value="1"/>
</dbReference>
<dbReference type="GO" id="GO:0004672">
    <property type="term" value="F:protein kinase activity"/>
    <property type="evidence" value="ECO:0007669"/>
    <property type="project" value="InterPro"/>
</dbReference>
<keyword evidence="7" id="KW-1185">Reference proteome</keyword>
<dbReference type="CDD" id="cd00130">
    <property type="entry name" value="PAS"/>
    <property type="match status" value="1"/>
</dbReference>
<dbReference type="RefSeq" id="WP_173081435.1">
    <property type="nucleotide sequence ID" value="NZ_BLTE01000002.1"/>
</dbReference>
<dbReference type="InterPro" id="IPR053159">
    <property type="entry name" value="Hybrid_Histidine_Kinase"/>
</dbReference>
<dbReference type="PANTHER" id="PTHR43642:SF1">
    <property type="entry name" value="HYBRID SIGNAL TRANSDUCTION HISTIDINE KINASE G"/>
    <property type="match status" value="1"/>
</dbReference>
<accession>A0A6V8LMI9</accession>
<dbReference type="InterPro" id="IPR035965">
    <property type="entry name" value="PAS-like_dom_sf"/>
</dbReference>
<dbReference type="SUPFAM" id="SSF48452">
    <property type="entry name" value="TPR-like"/>
    <property type="match status" value="1"/>
</dbReference>
<dbReference type="CDD" id="cd01949">
    <property type="entry name" value="GGDEF"/>
    <property type="match status" value="1"/>
</dbReference>
<dbReference type="SMART" id="SM00065">
    <property type="entry name" value="GAF"/>
    <property type="match status" value="1"/>
</dbReference>
<dbReference type="InterPro" id="IPR011990">
    <property type="entry name" value="TPR-like_helical_dom_sf"/>
</dbReference>
<dbReference type="PANTHER" id="PTHR43642">
    <property type="entry name" value="HYBRID SIGNAL TRANSDUCTION HISTIDINE KINASE G"/>
    <property type="match status" value="1"/>
</dbReference>
<dbReference type="InterPro" id="IPR027417">
    <property type="entry name" value="P-loop_NTPase"/>
</dbReference>
<evidence type="ECO:0000313" key="7">
    <source>
        <dbReference type="Proteomes" id="UP000494245"/>
    </source>
</evidence>
<feature type="domain" description="Protein kinase" evidence="2">
    <location>
        <begin position="7"/>
        <end position="269"/>
    </location>
</feature>
<dbReference type="InterPro" id="IPR043128">
    <property type="entry name" value="Rev_trsase/Diguanyl_cyclase"/>
</dbReference>
<evidence type="ECO:0000259" key="5">
    <source>
        <dbReference type="PROSITE" id="PS50887"/>
    </source>
</evidence>
<dbReference type="InterPro" id="IPR000719">
    <property type="entry name" value="Prot_kinase_dom"/>
</dbReference>
<gene>
    <name evidence="6" type="primary">cph2_2</name>
    <name evidence="6" type="ORF">NNJEOMEG_00742</name>
</gene>
<dbReference type="InterPro" id="IPR029016">
    <property type="entry name" value="GAF-like_dom_sf"/>
</dbReference>
<dbReference type="InterPro" id="IPR001610">
    <property type="entry name" value="PAC"/>
</dbReference>
<dbReference type="FunFam" id="3.30.70.270:FF:000001">
    <property type="entry name" value="Diguanylate cyclase domain protein"/>
    <property type="match status" value="1"/>
</dbReference>
<dbReference type="InterPro" id="IPR000700">
    <property type="entry name" value="PAS-assoc_C"/>
</dbReference>
<dbReference type="NCBIfam" id="TIGR00229">
    <property type="entry name" value="sensory_box"/>
    <property type="match status" value="1"/>
</dbReference>
<dbReference type="NCBIfam" id="TIGR00254">
    <property type="entry name" value="GGDEF"/>
    <property type="match status" value="1"/>
</dbReference>
<dbReference type="Proteomes" id="UP000494245">
    <property type="component" value="Unassembled WGS sequence"/>
</dbReference>
<dbReference type="Pfam" id="PF13426">
    <property type="entry name" value="PAS_9"/>
    <property type="match status" value="1"/>
</dbReference>
<dbReference type="Pfam" id="PF00990">
    <property type="entry name" value="GGDEF"/>
    <property type="match status" value="1"/>
</dbReference>
<dbReference type="Gene3D" id="3.30.70.270">
    <property type="match status" value="1"/>
</dbReference>
<dbReference type="InterPro" id="IPR041664">
    <property type="entry name" value="AAA_16"/>
</dbReference>
<dbReference type="GO" id="GO:0005524">
    <property type="term" value="F:ATP binding"/>
    <property type="evidence" value="ECO:0007669"/>
    <property type="project" value="InterPro"/>
</dbReference>
<dbReference type="PROSITE" id="PS50011">
    <property type="entry name" value="PROTEIN_KINASE_DOM"/>
    <property type="match status" value="1"/>
</dbReference>
<dbReference type="SUPFAM" id="SSF52540">
    <property type="entry name" value="P-loop containing nucleoside triphosphate hydrolases"/>
    <property type="match status" value="1"/>
</dbReference>
<evidence type="ECO:0000259" key="4">
    <source>
        <dbReference type="PROSITE" id="PS50113"/>
    </source>
</evidence>
<evidence type="ECO:0000256" key="1">
    <source>
        <dbReference type="ARBA" id="ARBA00004167"/>
    </source>
</evidence>
<protein>
    <submittedName>
        <fullName evidence="6">Phytochrome-like protein cph2</fullName>
    </submittedName>
</protein>
<dbReference type="Pfam" id="PF13191">
    <property type="entry name" value="AAA_16"/>
    <property type="match status" value="1"/>
</dbReference>
<dbReference type="SMART" id="SM00267">
    <property type="entry name" value="GGDEF"/>
    <property type="match status" value="1"/>
</dbReference>
<organism evidence="6 7">
    <name type="scientific">Fundidesulfovibrio magnetotacticus</name>
    <dbReference type="NCBI Taxonomy" id="2730080"/>
    <lineage>
        <taxon>Bacteria</taxon>
        <taxon>Pseudomonadati</taxon>
        <taxon>Thermodesulfobacteriota</taxon>
        <taxon>Desulfovibrionia</taxon>
        <taxon>Desulfovibrionales</taxon>
        <taxon>Desulfovibrionaceae</taxon>
        <taxon>Fundidesulfovibrio</taxon>
    </lineage>
</organism>
<dbReference type="InterPro" id="IPR000014">
    <property type="entry name" value="PAS"/>
</dbReference>
<dbReference type="InterPro" id="IPR011009">
    <property type="entry name" value="Kinase-like_dom_sf"/>
</dbReference>
<dbReference type="Gene3D" id="3.30.450.20">
    <property type="entry name" value="PAS domain"/>
    <property type="match status" value="1"/>
</dbReference>
<sequence length="1803" mass="199221">MISIAGFQTGELLYQGPNSQVYRARRVSDALPVVLKIPASPDISIRENLRFQHEYDLLASLNRSRVIKVHDLVQHRASFAIVEEDYGALDMARHVEGRAMAPGEFLDAAVQMAEALAQLHEERIVHKDVHLGNFLINPETGEVKLTDFGMSSLIDGEVHEPGNPDQIEGNLHYVSPEQTGRMNRGVDSRSDLYSLGVCFHRMLTGELPFTSRDPLELVHAHIARRPASPREIAPRVPEPLSEITRRLLEKMAEDRYQSAAGLRRDLESLRAAWAAGESLLDVKLGSRDVSRRFQVTQKIYGRSNEVARLLASFERVAGGAAELLLVGGYSGIGKTALVGEVHKGLTRQRGRFITGKHDQFQRDIPFSAFIQAFRQLTQQVLTEPEALVARWRKALLEALGGNAQVILEVIPELEHVMGPQPPVPDLGPSEAQNRFVMCLQRFLGVFARREHPLVIFLDDLQWADAPSLNLLRALAESSEPLCLLLLGAYRDNEVFPGHPLTGCVRAIQESGFPVESLTLAPLGFEDLCLLAADTLHRAPHEVEELTRLIQDKTGGNPFFVSQMLKELHGRGHFLLDEEGGRWLWDMEGIRAMGLTDNVVDLMAGRIARMGGQARQALQLAACIGNRFELSMLAAVREKSPAETSEALWEALQAGLVIPSGNTFRFLHDRVQQAAYSLIAGEDIAPLHLRIGRLLLRHVGQTRLEEAIFDVTAHFNAALDLVEDPAERLSLMELNLHAGRKAKASTAYEPALRHFRVAASLLPADAWQASPRAKLEVTREQADVLFLLGDFASAEALLDEALDNTGDRFDKVEVFLQKIIQYNQLGKYNEMMDIARDALALFGEGIPAADDAAALQERFARQMRDYARLLAGRPIAELIEIPGVEDREQDSVIRLLAILTDGAYIAVPTLFPHLVMEVVTRSMRHGHNALSAIGFAWATVVIVQEHQDYRSAYELGLLALSLVERFPNPRIQAQITFLHAVCAMHWFQPLAEQIEMYKRAYQYGIDNGNLVFAGYARTMIPKTVLAADTVDKALEENEISVDFYAKRGSPFLMSERFCGLFLRNLKGERPDPLSLGDEGIDEEAQLEQWQRPESLFGHGLAYYLTSKLQLLLLFGEPREAWRLAEAHAGWMRYIPILYETTVFSFCRAMAAARLLADEDGQGAGLSRGLLARRLEEALAEFAVWARNCPVNFAWQERLLAAELARQEGRLQDALALCEESADAARAHAHPQGVALARERAAALHLLGGDRETAKACLEDASFNYYRWGAHAKVHNLRQELDALQAGEERAASATHSPRHASEPYLYLAGASSVIDVGSILKATQAISREIHLDSLLRVIMDSVIENAGAEHGFLLLPGEDDWSVAATATVAREPSSLDAAPLEGSTLVSEAIVRFVIRSLQEVALHDALAHPTFRQDPHVRRRGVRSVLCVPLLARNRLSGVLYLENNLNPGVFPVERAQTVRMLAGQAAVSIENAKLYASLAASEQRYRSVFEDASDLVILTTPEGRVVDANPACLAVLGYTRQELLALNFRDLYVDGFQRESMKKAIEQDGFVRGFELVLRRKDGGRIEAILAAGLRRDANGQVVGYQGILHDVTALKQAERLREAYSHDLERQVRERTLELSDANDKLQRLSECDGLTGIANRRKFDAVFRAEWERALRAASPLTLALADVDHFKAFNDLRGHLQGDDCLRRVARALAGRVRQAGDLAARYGGEEFALVFPGLGASQAGMVAGKLRAAVAELAIAHGKSPTAGVVTVSVGAATCVPAPGMDPERLLRAADANLYEAKRQGRDRAVASVLEG</sequence>
<dbReference type="Pfam" id="PF01590">
    <property type="entry name" value="GAF"/>
    <property type="match status" value="1"/>
</dbReference>
<feature type="domain" description="PAC" evidence="4">
    <location>
        <begin position="1555"/>
        <end position="1607"/>
    </location>
</feature>
<evidence type="ECO:0000259" key="2">
    <source>
        <dbReference type="PROSITE" id="PS50011"/>
    </source>
</evidence>
<evidence type="ECO:0000259" key="3">
    <source>
        <dbReference type="PROSITE" id="PS50112"/>
    </source>
</evidence>
<dbReference type="InterPro" id="IPR029787">
    <property type="entry name" value="Nucleotide_cyclase"/>
</dbReference>
<dbReference type="CDD" id="cd14014">
    <property type="entry name" value="STKc_PknB_like"/>
    <property type="match status" value="1"/>
</dbReference>
<dbReference type="SMART" id="SM00086">
    <property type="entry name" value="PAC"/>
    <property type="match status" value="1"/>
</dbReference>
<dbReference type="SMART" id="SM00091">
    <property type="entry name" value="PAS"/>
    <property type="match status" value="1"/>
</dbReference>